<accession>A0A934W9N6</accession>
<dbReference type="SUPFAM" id="SSF52172">
    <property type="entry name" value="CheY-like"/>
    <property type="match status" value="2"/>
</dbReference>
<dbReference type="Pfam" id="PF02518">
    <property type="entry name" value="HATPase_c"/>
    <property type="match status" value="1"/>
</dbReference>
<feature type="modified residue" description="4-aspartylphosphate" evidence="9">
    <location>
        <position position="433"/>
    </location>
</feature>
<dbReference type="InterPro" id="IPR011006">
    <property type="entry name" value="CheY-like_superfamily"/>
</dbReference>
<dbReference type="SUPFAM" id="SSF55874">
    <property type="entry name" value="ATPase domain of HSP90 chaperone/DNA topoisomerase II/histidine kinase"/>
    <property type="match status" value="1"/>
</dbReference>
<comment type="catalytic activity">
    <reaction evidence="1">
        <text>ATP + protein L-histidine = ADP + protein N-phospho-L-histidine.</text>
        <dbReference type="EC" id="2.7.13.3"/>
    </reaction>
</comment>
<keyword evidence="5" id="KW-0808">Transferase</keyword>
<keyword evidence="13" id="KW-1185">Reference proteome</keyword>
<evidence type="ECO:0000256" key="3">
    <source>
        <dbReference type="ARBA" id="ARBA00012438"/>
    </source>
</evidence>
<dbReference type="InterPro" id="IPR003594">
    <property type="entry name" value="HATPase_dom"/>
</dbReference>
<keyword evidence="7" id="KW-0902">Two-component regulatory system</keyword>
<dbReference type="PANTHER" id="PTHR43547">
    <property type="entry name" value="TWO-COMPONENT HISTIDINE KINASE"/>
    <property type="match status" value="1"/>
</dbReference>
<dbReference type="GO" id="GO:0000155">
    <property type="term" value="F:phosphorelay sensor kinase activity"/>
    <property type="evidence" value="ECO:0007669"/>
    <property type="project" value="InterPro"/>
</dbReference>
<evidence type="ECO:0000259" key="10">
    <source>
        <dbReference type="PROSITE" id="PS50109"/>
    </source>
</evidence>
<organism evidence="12 13">
    <name type="scientific">Noviherbaspirillum pedocola</name>
    <dbReference type="NCBI Taxonomy" id="2801341"/>
    <lineage>
        <taxon>Bacteria</taxon>
        <taxon>Pseudomonadati</taxon>
        <taxon>Pseudomonadota</taxon>
        <taxon>Betaproteobacteria</taxon>
        <taxon>Burkholderiales</taxon>
        <taxon>Oxalobacteraceae</taxon>
        <taxon>Noviherbaspirillum</taxon>
    </lineage>
</organism>
<dbReference type="SUPFAM" id="SSF47384">
    <property type="entry name" value="Homodimeric domain of signal transducing histidine kinase"/>
    <property type="match status" value="1"/>
</dbReference>
<dbReference type="Pfam" id="PF00512">
    <property type="entry name" value="HisKA"/>
    <property type="match status" value="1"/>
</dbReference>
<evidence type="ECO:0000256" key="7">
    <source>
        <dbReference type="ARBA" id="ARBA00023012"/>
    </source>
</evidence>
<reference evidence="12" key="1">
    <citation type="submission" date="2021-01" db="EMBL/GenBank/DDBJ databases">
        <title>Genome sequence of strain Noviherbaspirillum sp. DKR-6.</title>
        <authorList>
            <person name="Chaudhary D.K."/>
        </authorList>
    </citation>
    <scope>NUCLEOTIDE SEQUENCE</scope>
    <source>
        <strain evidence="12">DKR-6</strain>
    </source>
</reference>
<dbReference type="EMBL" id="JAEPBG010000020">
    <property type="protein sequence ID" value="MBK4738388.1"/>
    <property type="molecule type" value="Genomic_DNA"/>
</dbReference>
<dbReference type="SMART" id="SM00388">
    <property type="entry name" value="HisKA"/>
    <property type="match status" value="1"/>
</dbReference>
<feature type="domain" description="Histidine kinase" evidence="10">
    <location>
        <begin position="144"/>
        <end position="362"/>
    </location>
</feature>
<evidence type="ECO:0000313" key="12">
    <source>
        <dbReference type="EMBL" id="MBK4738388.1"/>
    </source>
</evidence>
<evidence type="ECO:0000256" key="9">
    <source>
        <dbReference type="PROSITE-ProRule" id="PRU00169"/>
    </source>
</evidence>
<evidence type="ECO:0000313" key="13">
    <source>
        <dbReference type="Proteomes" id="UP000622890"/>
    </source>
</evidence>
<sequence length="500" mass="55229">MERRVLVYTPTGKDGLLIAKLLERATIECQVCRAAGEMIGELERGAGCILIADDALTTDFMKAITPFLKEQPTWSDLPILVLSKRGLDSSEMRSIYLELGNVTLLERPVQSVTLVMAVISALRGRSRQYEMREIDRRKDEFLAMLAHELRNPLAPIGAASDLLRVAHLDPVRIQQTSEIIARQVKHMTSLIDDLLDASRVSRGLVKLERSQVDARQLVSSAVEQVRPLIDVRRHRLTVQTPPEAAMIHGDQKRLIQVISNLLNNATKYSPEGSNITLSLELEPDKVIIRVVDDGIGMAQATIDHVFEMFTQAERTSDRSQGGLGIGLALVKSLVEQHEGTVDASSIGIGKGSQFTVSLPRLTTQKPREAPDKPVSTPAPATGLRMLVVDDNIDAAHMLSLLLDAMGHETVVEHTAKSALERARKERPEVCLLDIGLPDLDGNALAKQLRTQPETAHSILIAITGYGQEQDRKRTTESGFDHHLVKPVNMDDLLRIMSQLR</sequence>
<evidence type="ECO:0000256" key="5">
    <source>
        <dbReference type="ARBA" id="ARBA00022679"/>
    </source>
</evidence>
<dbReference type="CDD" id="cd00075">
    <property type="entry name" value="HATPase"/>
    <property type="match status" value="1"/>
</dbReference>
<evidence type="ECO:0000256" key="6">
    <source>
        <dbReference type="ARBA" id="ARBA00022777"/>
    </source>
</evidence>
<keyword evidence="4 9" id="KW-0597">Phosphoprotein</keyword>
<evidence type="ECO:0000259" key="11">
    <source>
        <dbReference type="PROSITE" id="PS50110"/>
    </source>
</evidence>
<dbReference type="GO" id="GO:0005886">
    <property type="term" value="C:plasma membrane"/>
    <property type="evidence" value="ECO:0007669"/>
    <property type="project" value="UniProtKB-SubCell"/>
</dbReference>
<comment type="caution">
    <text evidence="12">The sequence shown here is derived from an EMBL/GenBank/DDBJ whole genome shotgun (WGS) entry which is preliminary data.</text>
</comment>
<dbReference type="AlphaFoldDB" id="A0A934W9N6"/>
<evidence type="ECO:0000256" key="4">
    <source>
        <dbReference type="ARBA" id="ARBA00022553"/>
    </source>
</evidence>
<dbReference type="InterPro" id="IPR001789">
    <property type="entry name" value="Sig_transdc_resp-reg_receiver"/>
</dbReference>
<dbReference type="SMART" id="SM00387">
    <property type="entry name" value="HATPase_c"/>
    <property type="match status" value="1"/>
</dbReference>
<proteinExistence type="predicted"/>
<dbReference type="InterPro" id="IPR036890">
    <property type="entry name" value="HATPase_C_sf"/>
</dbReference>
<dbReference type="PROSITE" id="PS50110">
    <property type="entry name" value="RESPONSE_REGULATORY"/>
    <property type="match status" value="1"/>
</dbReference>
<dbReference type="PRINTS" id="PR00344">
    <property type="entry name" value="BCTRLSENSOR"/>
</dbReference>
<protein>
    <recommendedName>
        <fullName evidence="3">histidine kinase</fullName>
        <ecNumber evidence="3">2.7.13.3</ecNumber>
    </recommendedName>
</protein>
<evidence type="ECO:0000256" key="8">
    <source>
        <dbReference type="ARBA" id="ARBA00023136"/>
    </source>
</evidence>
<dbReference type="InterPro" id="IPR004358">
    <property type="entry name" value="Sig_transdc_His_kin-like_C"/>
</dbReference>
<dbReference type="CDD" id="cd17580">
    <property type="entry name" value="REC_2_DhkD-like"/>
    <property type="match status" value="1"/>
</dbReference>
<dbReference type="SMART" id="SM00448">
    <property type="entry name" value="REC"/>
    <property type="match status" value="1"/>
</dbReference>
<dbReference type="EC" id="2.7.13.3" evidence="3"/>
<dbReference type="Proteomes" id="UP000622890">
    <property type="component" value="Unassembled WGS sequence"/>
</dbReference>
<keyword evidence="8" id="KW-0472">Membrane</keyword>
<evidence type="ECO:0000256" key="2">
    <source>
        <dbReference type="ARBA" id="ARBA00004429"/>
    </source>
</evidence>
<dbReference type="Pfam" id="PF00072">
    <property type="entry name" value="Response_reg"/>
    <property type="match status" value="1"/>
</dbReference>
<name>A0A934W9N6_9BURK</name>
<gene>
    <name evidence="12" type="ORF">JJB74_27515</name>
</gene>
<dbReference type="InterPro" id="IPR036097">
    <property type="entry name" value="HisK_dim/P_sf"/>
</dbReference>
<dbReference type="FunFam" id="1.10.287.130:FF:000001">
    <property type="entry name" value="Two-component sensor histidine kinase"/>
    <property type="match status" value="1"/>
</dbReference>
<dbReference type="FunFam" id="3.30.565.10:FF:000006">
    <property type="entry name" value="Sensor histidine kinase WalK"/>
    <property type="match status" value="1"/>
</dbReference>
<dbReference type="Gene3D" id="3.40.50.2300">
    <property type="match status" value="1"/>
</dbReference>
<dbReference type="CDD" id="cd00082">
    <property type="entry name" value="HisKA"/>
    <property type="match status" value="1"/>
</dbReference>
<evidence type="ECO:0000256" key="1">
    <source>
        <dbReference type="ARBA" id="ARBA00000085"/>
    </source>
</evidence>
<feature type="domain" description="Response regulatory" evidence="11">
    <location>
        <begin position="384"/>
        <end position="500"/>
    </location>
</feature>
<dbReference type="Gene3D" id="1.10.287.130">
    <property type="match status" value="1"/>
</dbReference>
<dbReference type="PROSITE" id="PS50109">
    <property type="entry name" value="HIS_KIN"/>
    <property type="match status" value="1"/>
</dbReference>
<dbReference type="PANTHER" id="PTHR43547:SF2">
    <property type="entry name" value="HYBRID SIGNAL TRANSDUCTION HISTIDINE KINASE C"/>
    <property type="match status" value="1"/>
</dbReference>
<dbReference type="Gene3D" id="3.30.565.10">
    <property type="entry name" value="Histidine kinase-like ATPase, C-terminal domain"/>
    <property type="match status" value="1"/>
</dbReference>
<keyword evidence="6" id="KW-0418">Kinase</keyword>
<dbReference type="InterPro" id="IPR003661">
    <property type="entry name" value="HisK_dim/P_dom"/>
</dbReference>
<comment type="subcellular location">
    <subcellularLocation>
        <location evidence="2">Cell inner membrane</location>
        <topology evidence="2">Multi-pass membrane protein</topology>
    </subcellularLocation>
</comment>
<dbReference type="InterPro" id="IPR005467">
    <property type="entry name" value="His_kinase_dom"/>
</dbReference>